<organism evidence="9 10">
    <name type="scientific">Trichogramma kaykai</name>
    <dbReference type="NCBI Taxonomy" id="54128"/>
    <lineage>
        <taxon>Eukaryota</taxon>
        <taxon>Metazoa</taxon>
        <taxon>Ecdysozoa</taxon>
        <taxon>Arthropoda</taxon>
        <taxon>Hexapoda</taxon>
        <taxon>Insecta</taxon>
        <taxon>Pterygota</taxon>
        <taxon>Neoptera</taxon>
        <taxon>Endopterygota</taxon>
        <taxon>Hymenoptera</taxon>
        <taxon>Apocrita</taxon>
        <taxon>Proctotrupomorpha</taxon>
        <taxon>Chalcidoidea</taxon>
        <taxon>Trichogrammatidae</taxon>
        <taxon>Trichogramma</taxon>
    </lineage>
</organism>
<evidence type="ECO:0000259" key="8">
    <source>
        <dbReference type="Pfam" id="PF13359"/>
    </source>
</evidence>
<name>A0ABD2VUI9_9HYME</name>
<dbReference type="GO" id="GO:0016787">
    <property type="term" value="F:hydrolase activity"/>
    <property type="evidence" value="ECO:0007669"/>
    <property type="project" value="UniProtKB-KW"/>
</dbReference>
<sequence>MNNDEEFYSFTNFTIHQFNVVCGILLPYLEKNSCRPALPSELRFAAVLNYLAKADSVHKNALFYTIGESTLYAIVPEVCKIICAVLGPRYLRKPSTEDLKRVAYEFNQLDFPHCIGLLDGKHCEVRKPKHSGSAYYNYKKFHSIVMMAISDIHKRFLMINVGGYGSLNDAFTFNNSDICAGLENGELCLPPPELIPGSNLLVPYFLIGDGGFPLKQYLMKPFMRVNNMTPNMEIFNSRLSHVRQTVECAFGSLTAYWAIHQKELRWDLATSEQIIISTACLHNYRITMNLREKRGFINHWIDAPIGYTEDNQIEIVAPIQFNAIDVRNSLAEYFISPAGAVPWQWGRI</sequence>
<evidence type="ECO:0000256" key="7">
    <source>
        <dbReference type="ARBA" id="ARBA00023242"/>
    </source>
</evidence>
<keyword evidence="5" id="KW-0479">Metal-binding</keyword>
<keyword evidence="6" id="KW-0378">Hydrolase</keyword>
<dbReference type="GO" id="GO:0046872">
    <property type="term" value="F:metal ion binding"/>
    <property type="evidence" value="ECO:0007669"/>
    <property type="project" value="UniProtKB-KW"/>
</dbReference>
<dbReference type="InterPro" id="IPR027806">
    <property type="entry name" value="HARBI1_dom"/>
</dbReference>
<dbReference type="PANTHER" id="PTHR22930:SF269">
    <property type="entry name" value="NUCLEASE HARBI1-LIKE PROTEIN"/>
    <property type="match status" value="1"/>
</dbReference>
<evidence type="ECO:0000256" key="6">
    <source>
        <dbReference type="ARBA" id="ARBA00022801"/>
    </source>
</evidence>
<proteinExistence type="inferred from homology"/>
<dbReference type="AlphaFoldDB" id="A0ABD2VUI9"/>
<comment type="caution">
    <text evidence="9">The sequence shown here is derived from an EMBL/GenBank/DDBJ whole genome shotgun (WGS) entry which is preliminary data.</text>
</comment>
<accession>A0ABD2VUI9</accession>
<dbReference type="GO" id="GO:0005634">
    <property type="term" value="C:nucleus"/>
    <property type="evidence" value="ECO:0007669"/>
    <property type="project" value="UniProtKB-SubCell"/>
</dbReference>
<evidence type="ECO:0000313" key="9">
    <source>
        <dbReference type="EMBL" id="KAL3384323.1"/>
    </source>
</evidence>
<dbReference type="GO" id="GO:0004518">
    <property type="term" value="F:nuclease activity"/>
    <property type="evidence" value="ECO:0007669"/>
    <property type="project" value="UniProtKB-KW"/>
</dbReference>
<comment type="similarity">
    <text evidence="3">Belongs to the HARBI1 family.</text>
</comment>
<dbReference type="InterPro" id="IPR045249">
    <property type="entry name" value="HARBI1-like"/>
</dbReference>
<feature type="domain" description="DDE Tnp4" evidence="8">
    <location>
        <begin position="118"/>
        <end position="283"/>
    </location>
</feature>
<dbReference type="PANTHER" id="PTHR22930">
    <property type="match status" value="1"/>
</dbReference>
<dbReference type="Proteomes" id="UP001627154">
    <property type="component" value="Unassembled WGS sequence"/>
</dbReference>
<evidence type="ECO:0000256" key="5">
    <source>
        <dbReference type="ARBA" id="ARBA00022723"/>
    </source>
</evidence>
<gene>
    <name evidence="9" type="ORF">TKK_019921</name>
</gene>
<keyword evidence="4" id="KW-0540">Nuclease</keyword>
<evidence type="ECO:0000256" key="2">
    <source>
        <dbReference type="ARBA" id="ARBA00004123"/>
    </source>
</evidence>
<evidence type="ECO:0000256" key="1">
    <source>
        <dbReference type="ARBA" id="ARBA00001968"/>
    </source>
</evidence>
<evidence type="ECO:0000256" key="4">
    <source>
        <dbReference type="ARBA" id="ARBA00022722"/>
    </source>
</evidence>
<keyword evidence="10" id="KW-1185">Reference proteome</keyword>
<reference evidence="9 10" key="1">
    <citation type="journal article" date="2024" name="bioRxiv">
        <title>A reference genome for Trichogramma kaykai: A tiny desert-dwelling parasitoid wasp with competing sex-ratio distorters.</title>
        <authorList>
            <person name="Culotta J."/>
            <person name="Lindsey A.R."/>
        </authorList>
    </citation>
    <scope>NUCLEOTIDE SEQUENCE [LARGE SCALE GENOMIC DNA]</scope>
    <source>
        <strain evidence="9 10">KSX58</strain>
    </source>
</reference>
<evidence type="ECO:0000313" key="10">
    <source>
        <dbReference type="Proteomes" id="UP001627154"/>
    </source>
</evidence>
<dbReference type="Pfam" id="PF13359">
    <property type="entry name" value="DDE_Tnp_4"/>
    <property type="match status" value="1"/>
</dbReference>
<comment type="subcellular location">
    <subcellularLocation>
        <location evidence="2">Nucleus</location>
    </subcellularLocation>
</comment>
<evidence type="ECO:0000256" key="3">
    <source>
        <dbReference type="ARBA" id="ARBA00006958"/>
    </source>
</evidence>
<keyword evidence="7" id="KW-0539">Nucleus</keyword>
<comment type="cofactor">
    <cofactor evidence="1">
        <name>a divalent metal cation</name>
        <dbReference type="ChEBI" id="CHEBI:60240"/>
    </cofactor>
</comment>
<dbReference type="EMBL" id="JBJJXI010000175">
    <property type="protein sequence ID" value="KAL3384323.1"/>
    <property type="molecule type" value="Genomic_DNA"/>
</dbReference>
<protein>
    <recommendedName>
        <fullName evidence="8">DDE Tnp4 domain-containing protein</fullName>
    </recommendedName>
</protein>